<keyword evidence="5" id="KW-1185">Reference proteome</keyword>
<gene>
    <name evidence="4" type="ORF">NEOLI_000066</name>
</gene>
<dbReference type="GO" id="GO:0000244">
    <property type="term" value="P:spliceosomal tri-snRNP complex assembly"/>
    <property type="evidence" value="ECO:0007669"/>
    <property type="project" value="TreeGrafter"/>
</dbReference>
<evidence type="ECO:0000313" key="5">
    <source>
        <dbReference type="Proteomes" id="UP000186594"/>
    </source>
</evidence>
<dbReference type="CDD" id="cd13777">
    <property type="entry name" value="Aar2_N"/>
    <property type="match status" value="1"/>
</dbReference>
<dbReference type="Gene3D" id="2.60.34.20">
    <property type="match status" value="1"/>
</dbReference>
<dbReference type="EMBL" id="LXFE01000157">
    <property type="protein sequence ID" value="OLL26614.1"/>
    <property type="molecule type" value="Genomic_DNA"/>
</dbReference>
<organism evidence="4 5">
    <name type="scientific">Neolecta irregularis (strain DAH-3)</name>
    <dbReference type="NCBI Taxonomy" id="1198029"/>
    <lineage>
        <taxon>Eukaryota</taxon>
        <taxon>Fungi</taxon>
        <taxon>Dikarya</taxon>
        <taxon>Ascomycota</taxon>
        <taxon>Taphrinomycotina</taxon>
        <taxon>Neolectales</taxon>
        <taxon>Neolectaceae</taxon>
        <taxon>Neolecta</taxon>
    </lineage>
</organism>
<dbReference type="InterPro" id="IPR033648">
    <property type="entry name" value="AAR2_C"/>
</dbReference>
<dbReference type="InterPro" id="IPR038516">
    <property type="entry name" value="AAR2_N_sf"/>
</dbReference>
<dbReference type="Pfam" id="PF20981">
    <property type="entry name" value="AAR2_1st"/>
    <property type="match status" value="1"/>
</dbReference>
<dbReference type="STRING" id="1198029.A0A1U7LVE5"/>
<name>A0A1U7LVE5_NEOID</name>
<feature type="domain" description="AAR2 N-terminal" evidence="3">
    <location>
        <begin position="3"/>
        <end position="121"/>
    </location>
</feature>
<dbReference type="PANTHER" id="PTHR12689:SF4">
    <property type="entry name" value="PROTEIN AAR2 HOMOLOG"/>
    <property type="match status" value="1"/>
</dbReference>
<evidence type="ECO:0000259" key="3">
    <source>
        <dbReference type="Pfam" id="PF20981"/>
    </source>
</evidence>
<reference evidence="4 5" key="1">
    <citation type="submission" date="2016-04" db="EMBL/GenBank/DDBJ databases">
        <title>Evolutionary innovation and constraint leading to complex multicellularity in the Ascomycota.</title>
        <authorList>
            <person name="Cisse O."/>
            <person name="Nguyen A."/>
            <person name="Hewitt D.A."/>
            <person name="Jedd G."/>
            <person name="Stajich J.E."/>
        </authorList>
    </citation>
    <scope>NUCLEOTIDE SEQUENCE [LARGE SCALE GENOMIC DNA]</scope>
    <source>
        <strain evidence="4 5">DAH-3</strain>
    </source>
</reference>
<proteinExistence type="inferred from homology"/>
<dbReference type="InterPro" id="IPR038514">
    <property type="entry name" value="AAR2_C_sf"/>
</dbReference>
<evidence type="ECO:0000313" key="4">
    <source>
        <dbReference type="EMBL" id="OLL26614.1"/>
    </source>
</evidence>
<feature type="domain" description="AAR2 C-terminal" evidence="2">
    <location>
        <begin position="153"/>
        <end position="312"/>
    </location>
</feature>
<dbReference type="Pfam" id="PF05282">
    <property type="entry name" value="AAR2"/>
    <property type="match status" value="1"/>
</dbReference>
<dbReference type="OrthoDB" id="201752at2759"/>
<evidence type="ECO:0000256" key="1">
    <source>
        <dbReference type="ARBA" id="ARBA00006281"/>
    </source>
</evidence>
<protein>
    <submittedName>
        <fullName evidence="4">Protein AAR2</fullName>
    </submittedName>
</protein>
<dbReference type="Gene3D" id="1.25.40.550">
    <property type="entry name" value="Aar2, C-terminal domain-like"/>
    <property type="match status" value="1"/>
</dbReference>
<sequence>MVCTLILSSCPSSFQFSIDLHSWTITSSRFKGIKNIPSGLHFISYSSGEEAGLRSGVWIDATKEKHIMAWDQEAQEFLAYNGDISSDHPEVAPYLAPYPPSTVWPLLTSYIRSDLIDEILPSWSMTSLTSSTTEAAQLSDRLPDHPEETRIRYTSIRPSRSWKPGATASEITRDSMDKSTLLASLVNGSSSPETNSSKDKLDILGEMQLAFLHLLLLSNYSSLEHWKNIIHVSTFSQSYLLDNPEYFSEFIDILTAQLKNTPEDFWVDILTDSSLYTEQQSLHHNISEISHIGLDKSLQSLLDFLSEAYEIDVLDNRVTFLNDEDQELVSLDAEDAEAWEEKGEYAPVVVNLEESG</sequence>
<evidence type="ECO:0000259" key="2">
    <source>
        <dbReference type="Pfam" id="PF05282"/>
    </source>
</evidence>
<dbReference type="OMA" id="GSSLQWH"/>
<dbReference type="InterPro" id="IPR033647">
    <property type="entry name" value="Aar2_N"/>
</dbReference>
<dbReference type="AlphaFoldDB" id="A0A1U7LVE5"/>
<dbReference type="Proteomes" id="UP000186594">
    <property type="component" value="Unassembled WGS sequence"/>
</dbReference>
<dbReference type="CDD" id="cd13778">
    <property type="entry name" value="Aar2_C"/>
    <property type="match status" value="1"/>
</dbReference>
<dbReference type="PANTHER" id="PTHR12689">
    <property type="entry name" value="A1 CISTRON SPLICING FACTOR AAR2-RELATED"/>
    <property type="match status" value="1"/>
</dbReference>
<dbReference type="InterPro" id="IPR007946">
    <property type="entry name" value="AAR2"/>
</dbReference>
<accession>A0A1U7LVE5</accession>
<comment type="similarity">
    <text evidence="1">Belongs to the AAR2 family.</text>
</comment>
<comment type="caution">
    <text evidence="4">The sequence shown here is derived from an EMBL/GenBank/DDBJ whole genome shotgun (WGS) entry which is preliminary data.</text>
</comment>